<protein>
    <recommendedName>
        <fullName evidence="1">6-hydroxymethyl-7,8-dihydropterin pyrophosphokinase</fullName>
        <shortName evidence="1">HPPK</shortName>
        <ecNumber evidence="1">2.7.6.3</ecNumber>
    </recommendedName>
    <alternativeName>
        <fullName evidence="1">2-amino-4-hydroxy-6-hydroxymethyldihydropteridine pyrophosphokinase</fullName>
    </alternativeName>
    <alternativeName>
        <fullName evidence="1">6-hydroxymethyl-7,8-dihydropterin diphosphokinase</fullName>
        <shortName evidence="1">6-HMPDK</shortName>
    </alternativeName>
    <alternativeName>
        <fullName evidence="1">7,8-dihydro-6-hydroxymethylpterin diphosphokinase</fullName>
    </alternativeName>
    <alternativeName>
        <fullName evidence="1">7,8-dihydro-6-hydroxymethylpterin pyrophosphokinase</fullName>
        <shortName evidence="1">PPPK</shortName>
    </alternativeName>
</protein>
<comment type="cofactor">
    <cofactor evidence="1">
        <name>Mg(2+)</name>
        <dbReference type="ChEBI" id="CHEBI:18420"/>
    </cofactor>
</comment>
<accession>A0A4D6GWY4</accession>
<sequence length="225" mass="24181">MEYDDWQPVYDDVCAAFGYEQAADRRARDVLAAHAEPFDMARLDCTGQTVAIAGGAPTLADEREVAAAADRVFAASTAVDVLADAGIEVDLMVTDLDKNPETARRLTAQGTPVAVHAHGDNIAAIREHVPTYDTTHVLATTQAAPTGPVVDHGGFTDGDRAAFLADHCGAAALRFPGWAFDDHTVTEEKRRKLAWAARLLRWLETRRGEAFGVLDGRRAAIDAVT</sequence>
<dbReference type="EMBL" id="CP038631">
    <property type="protein sequence ID" value="QCC45128.1"/>
    <property type="molecule type" value="Genomic_DNA"/>
</dbReference>
<dbReference type="RefSeq" id="WP_010902974.1">
    <property type="nucleotide sequence ID" value="NZ_VRYN01000003.1"/>
</dbReference>
<dbReference type="Pfam" id="PF01973">
    <property type="entry name" value="MptE-like"/>
    <property type="match status" value="1"/>
</dbReference>
<dbReference type="GO" id="GO:0046654">
    <property type="term" value="P:tetrahydrofolate biosynthetic process"/>
    <property type="evidence" value="ECO:0007669"/>
    <property type="project" value="UniProtKB-UniRule"/>
</dbReference>
<organism evidence="3 5">
    <name type="scientific">Halobacterium salinarum (strain ATCC 33171 / DSM 3754 / JCM 8978 / NBRC 102687 / NCIMB 764 / 91-R6)</name>
    <dbReference type="NCBI Taxonomy" id="2597657"/>
    <lineage>
        <taxon>Archaea</taxon>
        <taxon>Methanobacteriati</taxon>
        <taxon>Methanobacteriota</taxon>
        <taxon>Stenosarchaea group</taxon>
        <taxon>Halobacteria</taxon>
        <taxon>Halobacteriales</taxon>
        <taxon>Halobacteriaceae</taxon>
        <taxon>Halobacterium</taxon>
    </lineage>
</organism>
<dbReference type="GO" id="GO:0003848">
    <property type="term" value="F:2-amino-4-hydroxy-6-hydroxymethyldihydropteridine diphosphokinase activity"/>
    <property type="evidence" value="ECO:0007669"/>
    <property type="project" value="UniProtKB-UniRule"/>
</dbReference>
<dbReference type="GO" id="GO:0016301">
    <property type="term" value="F:kinase activity"/>
    <property type="evidence" value="ECO:0007669"/>
    <property type="project" value="UniProtKB-KW"/>
</dbReference>
<evidence type="ECO:0000313" key="6">
    <source>
        <dbReference type="Proteomes" id="UP000323075"/>
    </source>
</evidence>
<keyword evidence="1 3" id="KW-0418">Kinase</keyword>
<keyword evidence="1" id="KW-0547">Nucleotide-binding</keyword>
<evidence type="ECO:0000313" key="5">
    <source>
        <dbReference type="Proteomes" id="UP000296216"/>
    </source>
</evidence>
<proteinExistence type="inferred from homology"/>
<comment type="catalytic activity">
    <reaction evidence="1">
        <text>6-hydroxymethyl-7,8-dihydropterin + ATP = (7,8-dihydropterin-6-yl)methyl diphosphate + AMP + H(+)</text>
        <dbReference type="Rhea" id="RHEA:11412"/>
        <dbReference type="ChEBI" id="CHEBI:15378"/>
        <dbReference type="ChEBI" id="CHEBI:30616"/>
        <dbReference type="ChEBI" id="CHEBI:44841"/>
        <dbReference type="ChEBI" id="CHEBI:72950"/>
        <dbReference type="ChEBI" id="CHEBI:456215"/>
        <dbReference type="EC" id="2.7.6.3"/>
    </reaction>
</comment>
<keyword evidence="1" id="KW-0067">ATP-binding</keyword>
<dbReference type="EMBL" id="VRYN01000003">
    <property type="protein sequence ID" value="TYO76238.1"/>
    <property type="molecule type" value="Genomic_DNA"/>
</dbReference>
<reference evidence="3" key="3">
    <citation type="journal article" name="MicrobiologyOpen">
        <title>Whole-genome comparison between the type strain of Halobacterium salinarum (DSM 3754(T)) and the laboratory strains R1 and NRC-1.</title>
        <authorList>
            <person name="Pfeiffer F."/>
            <person name="Losensky G."/>
            <person name="Marchfelder A."/>
            <person name="Habermann B."/>
            <person name="Dyall-Smith M."/>
        </authorList>
    </citation>
    <scope>NUCLEOTIDE SEQUENCE</scope>
    <source>
        <strain evidence="3">91-R6</strain>
    </source>
</reference>
<keyword evidence="1" id="KW-0460">Magnesium</keyword>
<dbReference type="EC" id="2.7.6.3" evidence="1"/>
<comment type="pathway">
    <text evidence="1">Cofactor biosynthesis; tetrahydrofolate biosynthesis; 2-amino-4-hydroxy-6-hydroxymethyl-7,8-dihydropteridine diphosphate from 7,8-dihydroneopterin triphosphate: step 4/4.</text>
</comment>
<reference evidence="4 6" key="2">
    <citation type="submission" date="2019-07" db="EMBL/GenBank/DDBJ databases">
        <title>Genomic Encyclopedia of Archaeal and Bacterial Type Strains, Phase II (KMG-II): from individual species to whole genera.</title>
        <authorList>
            <person name="Goeker M."/>
        </authorList>
    </citation>
    <scope>NUCLEOTIDE SEQUENCE [LARGE SCALE GENOMIC DNA]</scope>
    <source>
        <strain evidence="4 6">DSM 3754</strain>
    </source>
</reference>
<evidence type="ECO:0000259" key="2">
    <source>
        <dbReference type="Pfam" id="PF01973"/>
    </source>
</evidence>
<dbReference type="GO" id="GO:0000287">
    <property type="term" value="F:magnesium ion binding"/>
    <property type="evidence" value="ECO:0007669"/>
    <property type="project" value="UniProtKB-UniRule"/>
</dbReference>
<dbReference type="GO" id="GO:0005524">
    <property type="term" value="F:ATP binding"/>
    <property type="evidence" value="ECO:0007669"/>
    <property type="project" value="UniProtKB-UniRule"/>
</dbReference>
<dbReference type="InterPro" id="IPR002826">
    <property type="entry name" value="MptE-like"/>
</dbReference>
<dbReference type="GO" id="GO:0046656">
    <property type="term" value="P:folic acid biosynthetic process"/>
    <property type="evidence" value="ECO:0007669"/>
    <property type="project" value="UniProtKB-KW"/>
</dbReference>
<keyword evidence="1" id="KW-0289">Folate biosynthesis</keyword>
<evidence type="ECO:0000313" key="4">
    <source>
        <dbReference type="EMBL" id="TYO76238.1"/>
    </source>
</evidence>
<dbReference type="HAMAP" id="MF_02131">
    <property type="entry name" value="HMPDK_arch"/>
    <property type="match status" value="1"/>
</dbReference>
<evidence type="ECO:0000256" key="1">
    <source>
        <dbReference type="HAMAP-Rule" id="MF_02131"/>
    </source>
</evidence>
<feature type="domain" description="6-hydroxymethylpterin diphosphokinase MptE-like" evidence="2">
    <location>
        <begin position="46"/>
        <end position="177"/>
    </location>
</feature>
<evidence type="ECO:0000313" key="3">
    <source>
        <dbReference type="EMBL" id="QCC45128.1"/>
    </source>
</evidence>
<dbReference type="Proteomes" id="UP000296216">
    <property type="component" value="Chromosome"/>
</dbReference>
<comment type="function">
    <text evidence="1">Catalyzes the transfer of diphosphate from ATP to 6-hydroxymethyl-7,8-dihydropterin (6-HMD), leading to 6-hydroxymethyl-7,8-dihydropterin diphosphate (6-HMDP).</text>
</comment>
<comment type="similarity">
    <text evidence="1">Belongs to the archaeal 6-HMPDK family.</text>
</comment>
<dbReference type="PANTHER" id="PTHR39648">
    <property type="entry name" value="6-HYDROXYMETHYL-7,8-DIHYDROPTERIN PYROPHOSPHOKINASE"/>
    <property type="match status" value="1"/>
</dbReference>
<dbReference type="Proteomes" id="UP000323075">
    <property type="component" value="Unassembled WGS sequence"/>
</dbReference>
<dbReference type="PANTHER" id="PTHR39648:SF1">
    <property type="entry name" value="6-HYDROXYMETHYL-7,8-DIHYDROPTERIN PYROPHOSPHOKINASE"/>
    <property type="match status" value="1"/>
</dbReference>
<dbReference type="GeneID" id="68694083"/>
<name>A0A4D6GWY4_HALS9</name>
<keyword evidence="1 3" id="KW-0808">Transferase</keyword>
<dbReference type="UniPathway" id="UPA00077">
    <property type="reaction ID" value="UER00155"/>
</dbReference>
<gene>
    <name evidence="1 3" type="primary">mptE</name>
    <name evidence="4" type="ORF">APQ99_01797</name>
    <name evidence="3" type="ORF">HBSAL_07385</name>
</gene>
<dbReference type="AlphaFoldDB" id="A0A4D6GWY4"/>
<dbReference type="InterPro" id="IPR027510">
    <property type="entry name" value="HMPDK_MptE"/>
</dbReference>
<reference evidence="3 5" key="1">
    <citation type="journal article" date="2019" name="Microbiol. Resour. Announc.">
        <title>The Genome Sequence of the Halobacterium salinarum Type Strain Is Closely Related to That of Laboratory Strains NRC-1 and R1.</title>
        <authorList>
            <person name="Pfeiffer F."/>
            <person name="Marchfelder A."/>
            <person name="Habermann B."/>
            <person name="Dyall-Smith M.L."/>
        </authorList>
    </citation>
    <scope>NUCLEOTIDE SEQUENCE [LARGE SCALE GENOMIC DNA]</scope>
    <source>
        <strain evidence="3">91-R6</strain>
        <strain evidence="5">ATCC 33171 / DSM 3754 / JCM 8978 / NBRC 102687 / NCIMB 764 / 91-R6</strain>
    </source>
</reference>